<dbReference type="GeneID" id="36512446"/>
<evidence type="ECO:0000259" key="3">
    <source>
        <dbReference type="PROSITE" id="PS51186"/>
    </source>
</evidence>
<accession>A0A2R4X1J4</accession>
<keyword evidence="1 4" id="KW-0808">Transferase</keyword>
<dbReference type="InterPro" id="IPR016181">
    <property type="entry name" value="Acyl_CoA_acyltransferase"/>
</dbReference>
<keyword evidence="2" id="KW-0012">Acyltransferase</keyword>
<dbReference type="Pfam" id="PF00583">
    <property type="entry name" value="Acetyltransf_1"/>
    <property type="match status" value="1"/>
</dbReference>
<proteinExistence type="predicted"/>
<dbReference type="PANTHER" id="PTHR43877:SF2">
    <property type="entry name" value="AMINOALKYLPHOSPHONATE N-ACETYLTRANSFERASE-RELATED"/>
    <property type="match status" value="1"/>
</dbReference>
<dbReference type="Gene3D" id="3.40.630.30">
    <property type="match status" value="1"/>
</dbReference>
<dbReference type="EMBL" id="CP028858">
    <property type="protein sequence ID" value="AWB27660.1"/>
    <property type="molecule type" value="Genomic_DNA"/>
</dbReference>
<reference evidence="4 5" key="1">
    <citation type="submission" date="2018-04" db="EMBL/GenBank/DDBJ databases">
        <title>Halococcoides cellulosivorans gen. nov., sp. nov., an extremely halophilic cellulose-utilizing haloarchaeon from hypersaline lakes.</title>
        <authorList>
            <person name="Sorokin D.Y."/>
            <person name="Toshchakov S.V."/>
            <person name="Samarov N.I."/>
            <person name="Korzhenkov A."/>
            <person name="Kublanov I.V."/>
        </authorList>
    </citation>
    <scope>NUCLEOTIDE SEQUENCE [LARGE SCALE GENOMIC DNA]</scope>
    <source>
        <strain evidence="4 5">HArcel1</strain>
    </source>
</reference>
<evidence type="ECO:0000256" key="1">
    <source>
        <dbReference type="ARBA" id="ARBA00022679"/>
    </source>
</evidence>
<dbReference type="AlphaFoldDB" id="A0A2R4X1J4"/>
<evidence type="ECO:0000256" key="2">
    <source>
        <dbReference type="ARBA" id="ARBA00023315"/>
    </source>
</evidence>
<dbReference type="PANTHER" id="PTHR43877">
    <property type="entry name" value="AMINOALKYLPHOSPHONATE N-ACETYLTRANSFERASE-RELATED-RELATED"/>
    <property type="match status" value="1"/>
</dbReference>
<name>A0A2R4X1J4_9EURY</name>
<dbReference type="Proteomes" id="UP000244727">
    <property type="component" value="Chromosome"/>
</dbReference>
<dbReference type="GO" id="GO:0016747">
    <property type="term" value="F:acyltransferase activity, transferring groups other than amino-acyl groups"/>
    <property type="evidence" value="ECO:0007669"/>
    <property type="project" value="InterPro"/>
</dbReference>
<dbReference type="RefSeq" id="WP_108382162.1">
    <property type="nucleotide sequence ID" value="NZ_CP028858.1"/>
</dbReference>
<dbReference type="CDD" id="cd04301">
    <property type="entry name" value="NAT_SF"/>
    <property type="match status" value="1"/>
</dbReference>
<dbReference type="InterPro" id="IPR000182">
    <property type="entry name" value="GNAT_dom"/>
</dbReference>
<gene>
    <name evidence="4" type="ORF">HARCEL1_08025</name>
</gene>
<keyword evidence="5" id="KW-1185">Reference proteome</keyword>
<feature type="domain" description="N-acetyltransferase" evidence="3">
    <location>
        <begin position="6"/>
        <end position="140"/>
    </location>
</feature>
<evidence type="ECO:0000313" key="5">
    <source>
        <dbReference type="Proteomes" id="UP000244727"/>
    </source>
</evidence>
<dbReference type="KEGG" id="harc:HARCEL1_08025"/>
<organism evidence="4 5">
    <name type="scientific">Halococcoides cellulosivorans</name>
    <dbReference type="NCBI Taxonomy" id="1679096"/>
    <lineage>
        <taxon>Archaea</taxon>
        <taxon>Methanobacteriati</taxon>
        <taxon>Methanobacteriota</taxon>
        <taxon>Stenosarchaea group</taxon>
        <taxon>Halobacteria</taxon>
        <taxon>Halobacteriales</taxon>
        <taxon>Haloarculaceae</taxon>
        <taxon>Halococcoides</taxon>
    </lineage>
</organism>
<sequence>MDDDHASIRRIRDDEREAAIDLLGELWTDAEPREIRSWTSVDSYRLFGRFVDADLVGVAGVTVMTELHHERMAWLYSLVVDPDRRGEGHGSALVAYVESWADERGFERLGLASPLDATDSQAFYDHLDFERWGYVVEKSL</sequence>
<protein>
    <submittedName>
        <fullName evidence="4">N-acetyltransferase</fullName>
    </submittedName>
</protein>
<dbReference type="PROSITE" id="PS51186">
    <property type="entry name" value="GNAT"/>
    <property type="match status" value="1"/>
</dbReference>
<evidence type="ECO:0000313" key="4">
    <source>
        <dbReference type="EMBL" id="AWB27660.1"/>
    </source>
</evidence>
<dbReference type="SUPFAM" id="SSF55729">
    <property type="entry name" value="Acyl-CoA N-acyltransferases (Nat)"/>
    <property type="match status" value="1"/>
</dbReference>
<dbReference type="InterPro" id="IPR050832">
    <property type="entry name" value="Bact_Acetyltransf"/>
</dbReference>